<evidence type="ECO:0000256" key="1">
    <source>
        <dbReference type="ARBA" id="ARBA00022741"/>
    </source>
</evidence>
<evidence type="ECO:0000256" key="2">
    <source>
        <dbReference type="ARBA" id="ARBA00022840"/>
    </source>
</evidence>
<keyword evidence="5" id="KW-0804">Transcription</keyword>
<dbReference type="Pfam" id="PF25601">
    <property type="entry name" value="AAA_lid_14"/>
    <property type="match status" value="1"/>
</dbReference>
<dbReference type="SMART" id="SM00091">
    <property type="entry name" value="PAS"/>
    <property type="match status" value="1"/>
</dbReference>
<dbReference type="InterPro" id="IPR000014">
    <property type="entry name" value="PAS"/>
</dbReference>
<evidence type="ECO:0000259" key="9">
    <source>
        <dbReference type="PROSITE" id="PS50113"/>
    </source>
</evidence>
<dbReference type="Proteomes" id="UP001164472">
    <property type="component" value="Chromosome"/>
</dbReference>
<dbReference type="PROSITE" id="PS00675">
    <property type="entry name" value="SIGMA54_INTERACT_1"/>
    <property type="match status" value="1"/>
</dbReference>
<evidence type="ECO:0000259" key="7">
    <source>
        <dbReference type="PROSITE" id="PS50045"/>
    </source>
</evidence>
<dbReference type="CDD" id="cd00130">
    <property type="entry name" value="PAS"/>
    <property type="match status" value="1"/>
</dbReference>
<evidence type="ECO:0000313" key="11">
    <source>
        <dbReference type="Proteomes" id="UP001164472"/>
    </source>
</evidence>
<dbReference type="Gene3D" id="3.40.50.300">
    <property type="entry name" value="P-loop containing nucleotide triphosphate hydrolases"/>
    <property type="match status" value="1"/>
</dbReference>
<dbReference type="PANTHER" id="PTHR32071">
    <property type="entry name" value="TRANSCRIPTIONAL REGULATORY PROTEIN"/>
    <property type="match status" value="1"/>
</dbReference>
<dbReference type="InterPro" id="IPR000700">
    <property type="entry name" value="PAS-assoc_C"/>
</dbReference>
<dbReference type="InterPro" id="IPR002078">
    <property type="entry name" value="Sigma_54_int"/>
</dbReference>
<evidence type="ECO:0000259" key="8">
    <source>
        <dbReference type="PROSITE" id="PS50112"/>
    </source>
</evidence>
<gene>
    <name evidence="10" type="ORF">NNL22_17765</name>
</gene>
<dbReference type="SUPFAM" id="SSF55785">
    <property type="entry name" value="PYP-like sensor domain (PAS domain)"/>
    <property type="match status" value="1"/>
</dbReference>
<feature type="coiled-coil region" evidence="6">
    <location>
        <begin position="134"/>
        <end position="165"/>
    </location>
</feature>
<feature type="domain" description="Sigma-54 factor interaction" evidence="7">
    <location>
        <begin position="175"/>
        <end position="404"/>
    </location>
</feature>
<dbReference type="PROSITE" id="PS00688">
    <property type="entry name" value="SIGMA54_INTERACT_3"/>
    <property type="match status" value="1"/>
</dbReference>
<dbReference type="InterPro" id="IPR002197">
    <property type="entry name" value="HTH_Fis"/>
</dbReference>
<dbReference type="SUPFAM" id="SSF52540">
    <property type="entry name" value="P-loop containing nucleoside triphosphate hydrolases"/>
    <property type="match status" value="1"/>
</dbReference>
<dbReference type="Pfam" id="PF00158">
    <property type="entry name" value="Sigma54_activat"/>
    <property type="match status" value="1"/>
</dbReference>
<keyword evidence="3" id="KW-0805">Transcription regulation</keyword>
<dbReference type="FunFam" id="3.40.50.300:FF:000006">
    <property type="entry name" value="DNA-binding transcriptional regulator NtrC"/>
    <property type="match status" value="1"/>
</dbReference>
<name>A0A9E8KNX9_9ALTE</name>
<dbReference type="InterPro" id="IPR025662">
    <property type="entry name" value="Sigma_54_int_dom_ATP-bd_1"/>
</dbReference>
<protein>
    <submittedName>
        <fullName evidence="10">Sigma 54-interacting transcriptional regulator</fullName>
    </submittedName>
</protein>
<dbReference type="GO" id="GO:0005524">
    <property type="term" value="F:ATP binding"/>
    <property type="evidence" value="ECO:0007669"/>
    <property type="project" value="UniProtKB-KW"/>
</dbReference>
<dbReference type="InterPro" id="IPR025943">
    <property type="entry name" value="Sigma_54_int_dom_ATP-bd_2"/>
</dbReference>
<keyword evidence="1" id="KW-0547">Nucleotide-binding</keyword>
<dbReference type="Gene3D" id="1.10.8.60">
    <property type="match status" value="1"/>
</dbReference>
<dbReference type="PROSITE" id="PS00676">
    <property type="entry name" value="SIGMA54_INTERACT_2"/>
    <property type="match status" value="1"/>
</dbReference>
<keyword evidence="4" id="KW-0238">DNA-binding</keyword>
<dbReference type="RefSeq" id="WP_251810270.1">
    <property type="nucleotide sequence ID" value="NZ_CP101527.1"/>
</dbReference>
<keyword evidence="11" id="KW-1185">Reference proteome</keyword>
<organism evidence="10 11">
    <name type="scientific">Alkalimarinus sediminis</name>
    <dbReference type="NCBI Taxonomy" id="1632866"/>
    <lineage>
        <taxon>Bacteria</taxon>
        <taxon>Pseudomonadati</taxon>
        <taxon>Pseudomonadota</taxon>
        <taxon>Gammaproteobacteria</taxon>
        <taxon>Alteromonadales</taxon>
        <taxon>Alteromonadaceae</taxon>
        <taxon>Alkalimarinus</taxon>
    </lineage>
</organism>
<evidence type="ECO:0000256" key="6">
    <source>
        <dbReference type="SAM" id="Coils"/>
    </source>
</evidence>
<dbReference type="GO" id="GO:0006355">
    <property type="term" value="P:regulation of DNA-templated transcription"/>
    <property type="evidence" value="ECO:0007669"/>
    <property type="project" value="InterPro"/>
</dbReference>
<dbReference type="GO" id="GO:0043565">
    <property type="term" value="F:sequence-specific DNA binding"/>
    <property type="evidence" value="ECO:0007669"/>
    <property type="project" value="InterPro"/>
</dbReference>
<feature type="domain" description="PAS" evidence="8">
    <location>
        <begin position="13"/>
        <end position="65"/>
    </location>
</feature>
<dbReference type="CDD" id="cd00009">
    <property type="entry name" value="AAA"/>
    <property type="match status" value="1"/>
</dbReference>
<keyword evidence="2" id="KW-0067">ATP-binding</keyword>
<dbReference type="Pfam" id="PF00989">
    <property type="entry name" value="PAS"/>
    <property type="match status" value="1"/>
</dbReference>
<dbReference type="PANTHER" id="PTHR32071:SF117">
    <property type="entry name" value="PTS-DEPENDENT DIHYDROXYACETONE KINASE OPERON REGULATORY PROTEIN-RELATED"/>
    <property type="match status" value="1"/>
</dbReference>
<dbReference type="NCBIfam" id="TIGR00229">
    <property type="entry name" value="sensory_box"/>
    <property type="match status" value="1"/>
</dbReference>
<dbReference type="InterPro" id="IPR003593">
    <property type="entry name" value="AAA+_ATPase"/>
</dbReference>
<dbReference type="Gene3D" id="1.10.10.60">
    <property type="entry name" value="Homeodomain-like"/>
    <property type="match status" value="1"/>
</dbReference>
<dbReference type="AlphaFoldDB" id="A0A9E8KNX9"/>
<dbReference type="PROSITE" id="PS50112">
    <property type="entry name" value="PAS"/>
    <property type="match status" value="1"/>
</dbReference>
<feature type="domain" description="PAC" evidence="9">
    <location>
        <begin position="91"/>
        <end position="143"/>
    </location>
</feature>
<dbReference type="Pfam" id="PF02954">
    <property type="entry name" value="HTH_8"/>
    <property type="match status" value="1"/>
</dbReference>
<dbReference type="PROSITE" id="PS50045">
    <property type="entry name" value="SIGMA54_INTERACT_4"/>
    <property type="match status" value="1"/>
</dbReference>
<dbReference type="InterPro" id="IPR013767">
    <property type="entry name" value="PAS_fold"/>
</dbReference>
<dbReference type="KEGG" id="asem:NNL22_17765"/>
<evidence type="ECO:0000256" key="5">
    <source>
        <dbReference type="ARBA" id="ARBA00023163"/>
    </source>
</evidence>
<dbReference type="InterPro" id="IPR027417">
    <property type="entry name" value="P-loop_NTPase"/>
</dbReference>
<sequence length="482" mass="53765">MQDTLTHTEIINLKQRYELILQSIGEGVYGLDSNGNTTFVNPAAEVMTGWLSDDLIGEVVHDFHHHTKIDGSHYPSFDCPVYKTIQDGIGRHVDDEVFWRKDGSSFPVEYVTTAIVRDDKIIGAVVVFKDISERKQADEQLKAALSQVEKLKETLQAENHYLREEIKEEHNFSKIIGNSPALHQILTQIEHVAPTNASVLIQGDSGTGKELIARAIHSASNRKDRPLVKVNCGAISPNLVESELFGHEKGAFTGALQQRIGRFELANGGTLFLDEVGELPLDIQVKLLRVLQEGEFERVGSSTTQKIDVRIIAATNRNILDMIDNATFRSDLYYRLSVFPIQVPSLQQRKEDLPMLVNHIMGRLNQALGKKYEAISASSLEQLNHYHWPGNIRELQNILERAAIVGHPPILEVNNLPNQIQQTTTTLPASTTLAEVERQHIINTLNSVNWIIAGKQGAAAMLDLPPSTLRSKMKKLAITRPA</sequence>
<evidence type="ECO:0000256" key="4">
    <source>
        <dbReference type="ARBA" id="ARBA00023125"/>
    </source>
</evidence>
<dbReference type="PROSITE" id="PS50113">
    <property type="entry name" value="PAC"/>
    <property type="match status" value="1"/>
</dbReference>
<keyword evidence="6" id="KW-0175">Coiled coil</keyword>
<accession>A0A9E8KNX9</accession>
<dbReference type="InterPro" id="IPR058031">
    <property type="entry name" value="AAA_lid_NorR"/>
</dbReference>
<dbReference type="SMART" id="SM00382">
    <property type="entry name" value="AAA"/>
    <property type="match status" value="1"/>
</dbReference>
<dbReference type="InterPro" id="IPR035965">
    <property type="entry name" value="PAS-like_dom_sf"/>
</dbReference>
<dbReference type="InterPro" id="IPR025944">
    <property type="entry name" value="Sigma_54_int_dom_CS"/>
</dbReference>
<dbReference type="Gene3D" id="3.30.450.20">
    <property type="entry name" value="PAS domain"/>
    <property type="match status" value="1"/>
</dbReference>
<reference evidence="10" key="1">
    <citation type="submission" date="2022-07" db="EMBL/GenBank/DDBJ databases">
        <title>Alkalimarinus sp. nov., isolated from gut of a Alitta virens.</title>
        <authorList>
            <person name="Yang A.I."/>
            <person name="Shin N.-R."/>
        </authorList>
    </citation>
    <scope>NUCLEOTIDE SEQUENCE</scope>
    <source>
        <strain evidence="10">FA028</strain>
    </source>
</reference>
<evidence type="ECO:0000313" key="10">
    <source>
        <dbReference type="EMBL" id="UZW74843.1"/>
    </source>
</evidence>
<proteinExistence type="predicted"/>
<evidence type="ECO:0000256" key="3">
    <source>
        <dbReference type="ARBA" id="ARBA00023015"/>
    </source>
</evidence>
<dbReference type="EMBL" id="CP101527">
    <property type="protein sequence ID" value="UZW74843.1"/>
    <property type="molecule type" value="Genomic_DNA"/>
</dbReference>